<dbReference type="CDD" id="cd06849">
    <property type="entry name" value="lipoyl_domain"/>
    <property type="match status" value="1"/>
</dbReference>
<dbReference type="InterPro" id="IPR001017">
    <property type="entry name" value="DH_E1"/>
</dbReference>
<evidence type="ECO:0000259" key="22">
    <source>
        <dbReference type="PROSITE" id="PS50968"/>
    </source>
</evidence>
<dbReference type="InterPro" id="IPR023213">
    <property type="entry name" value="CAT-like_dom_sf"/>
</dbReference>
<evidence type="ECO:0000256" key="8">
    <source>
        <dbReference type="ARBA" id="ARBA00022723"/>
    </source>
</evidence>
<name>A0A9N9VU40_9HYPO</name>
<comment type="similarity">
    <text evidence="6">Belongs to the 2-oxoacid dehydrogenase family.</text>
</comment>
<dbReference type="SUPFAM" id="SSF51230">
    <property type="entry name" value="Single hybrid motif"/>
    <property type="match status" value="1"/>
</dbReference>
<evidence type="ECO:0000256" key="17">
    <source>
        <dbReference type="ARBA" id="ARBA00040267"/>
    </source>
</evidence>
<dbReference type="Pfam" id="PF02779">
    <property type="entry name" value="Transket_pyr"/>
    <property type="match status" value="1"/>
</dbReference>
<dbReference type="PANTHER" id="PTHR23152:SF4">
    <property type="entry name" value="2-OXOADIPATE DEHYDROGENASE COMPLEX COMPONENT E1"/>
    <property type="match status" value="1"/>
</dbReference>
<comment type="catalytic activity">
    <reaction evidence="19">
        <text>N(6)-[(R)-lipoyl]-L-lysyl-[protein] + 2-oxoglutarate + H(+) = N(6)-[(R)-S(8)-succinyldihydrolipoyl]-L-lysyl-[protein] + CO2</text>
        <dbReference type="Rhea" id="RHEA:12188"/>
        <dbReference type="Rhea" id="RHEA-COMP:10474"/>
        <dbReference type="Rhea" id="RHEA-COMP:20092"/>
        <dbReference type="ChEBI" id="CHEBI:15378"/>
        <dbReference type="ChEBI" id="CHEBI:16526"/>
        <dbReference type="ChEBI" id="CHEBI:16810"/>
        <dbReference type="ChEBI" id="CHEBI:83099"/>
        <dbReference type="ChEBI" id="CHEBI:83120"/>
        <dbReference type="EC" id="1.2.4.2"/>
    </reaction>
</comment>
<dbReference type="GO" id="GO:0045252">
    <property type="term" value="C:oxoglutarate dehydrogenase complex"/>
    <property type="evidence" value="ECO:0007669"/>
    <property type="project" value="InterPro"/>
</dbReference>
<comment type="similarity">
    <text evidence="5">Belongs to the alpha-ketoglutarate dehydrogenase family.</text>
</comment>
<evidence type="ECO:0000256" key="21">
    <source>
        <dbReference type="SAM" id="MobiDB-lite"/>
    </source>
</evidence>
<evidence type="ECO:0000256" key="18">
    <source>
        <dbReference type="ARBA" id="ARBA00042984"/>
    </source>
</evidence>
<dbReference type="GO" id="GO:0046872">
    <property type="term" value="F:metal ion binding"/>
    <property type="evidence" value="ECO:0007669"/>
    <property type="project" value="UniProtKB-KW"/>
</dbReference>
<dbReference type="GO" id="GO:0005759">
    <property type="term" value="C:mitochondrial matrix"/>
    <property type="evidence" value="ECO:0007669"/>
    <property type="project" value="UniProtKB-SubCell"/>
</dbReference>
<dbReference type="GO" id="GO:0030976">
    <property type="term" value="F:thiamine pyrophosphate binding"/>
    <property type="evidence" value="ECO:0007669"/>
    <property type="project" value="InterPro"/>
</dbReference>
<dbReference type="EMBL" id="CABFNQ020000732">
    <property type="protein sequence ID" value="CAH0028410.1"/>
    <property type="molecule type" value="Genomic_DNA"/>
</dbReference>
<feature type="compositionally biased region" description="Low complexity" evidence="21">
    <location>
        <begin position="228"/>
        <end position="244"/>
    </location>
</feature>
<reference evidence="23" key="1">
    <citation type="submission" date="2021-10" db="EMBL/GenBank/DDBJ databases">
        <authorList>
            <person name="Piombo E."/>
        </authorList>
    </citation>
    <scope>NUCLEOTIDE SEQUENCE</scope>
</reference>
<keyword evidence="13" id="KW-0786">Thiamine pyrophosphate</keyword>
<dbReference type="Pfam" id="PF16870">
    <property type="entry name" value="OxoGdeHyase_C"/>
    <property type="match status" value="1"/>
</dbReference>
<comment type="pathway">
    <text evidence="4">Carbohydrate metabolism; tricarboxylic acid cycle; succinyl-CoA from 2-oxoglutarate (dehydrogenase route): step 1/1.</text>
</comment>
<dbReference type="InterPro" id="IPR006255">
    <property type="entry name" value="SucB"/>
</dbReference>
<evidence type="ECO:0000256" key="12">
    <source>
        <dbReference type="ARBA" id="ARBA00023002"/>
    </source>
</evidence>
<dbReference type="GO" id="GO:0006099">
    <property type="term" value="P:tricarboxylic acid cycle"/>
    <property type="evidence" value="ECO:0007669"/>
    <property type="project" value="InterPro"/>
</dbReference>
<dbReference type="Pfam" id="PF16078">
    <property type="entry name" value="2-oxogl_dehyd_N"/>
    <property type="match status" value="1"/>
</dbReference>
<dbReference type="Gene3D" id="3.40.50.12470">
    <property type="match status" value="1"/>
</dbReference>
<dbReference type="PROSITE" id="PS00189">
    <property type="entry name" value="LIPOYL"/>
    <property type="match status" value="1"/>
</dbReference>
<dbReference type="InterPro" id="IPR001078">
    <property type="entry name" value="2-oxoacid_DH_actylTfrase"/>
</dbReference>
<dbReference type="InterPro" id="IPR031717">
    <property type="entry name" value="ODO-1/KGD_C"/>
</dbReference>
<protein>
    <recommendedName>
        <fullName evidence="17">2-oxoglutarate dehydrogenase, mitochondrial</fullName>
        <ecNumber evidence="7">1.2.4.2</ecNumber>
    </recommendedName>
    <alternativeName>
        <fullName evidence="18">2-oxoglutarate dehydrogenase complex component E1</fullName>
    </alternativeName>
</protein>
<dbReference type="GO" id="GO:0004149">
    <property type="term" value="F:dihydrolipoyllysine-residue succinyltransferase activity"/>
    <property type="evidence" value="ECO:0007669"/>
    <property type="project" value="UniProtKB-EC"/>
</dbReference>
<evidence type="ECO:0000256" key="7">
    <source>
        <dbReference type="ARBA" id="ARBA00012280"/>
    </source>
</evidence>
<dbReference type="InterPro" id="IPR032106">
    <property type="entry name" value="2-oxogl_dehyd_N"/>
</dbReference>
<evidence type="ECO:0000313" key="23">
    <source>
        <dbReference type="EMBL" id="CAH0028410.1"/>
    </source>
</evidence>
<dbReference type="InterPro" id="IPR042179">
    <property type="entry name" value="KGD_C_sf"/>
</dbReference>
<comment type="cofactor">
    <cofactor evidence="1">
        <name>Mg(2+)</name>
        <dbReference type="ChEBI" id="CHEBI:18420"/>
    </cofactor>
</comment>
<evidence type="ECO:0000256" key="1">
    <source>
        <dbReference type="ARBA" id="ARBA00001946"/>
    </source>
</evidence>
<feature type="domain" description="Lipoyl-binding" evidence="22">
    <location>
        <begin position="91"/>
        <end position="166"/>
    </location>
</feature>
<dbReference type="GO" id="GO:0004591">
    <property type="term" value="F:oxoglutarate dehydrogenase (succinyl-transferring) activity"/>
    <property type="evidence" value="ECO:0007669"/>
    <property type="project" value="UniProtKB-EC"/>
</dbReference>
<evidence type="ECO:0000256" key="11">
    <source>
        <dbReference type="ARBA" id="ARBA00022946"/>
    </source>
</evidence>
<dbReference type="Gene3D" id="3.30.559.10">
    <property type="entry name" value="Chloramphenicol acetyltransferase-like domain"/>
    <property type="match status" value="1"/>
</dbReference>
<comment type="caution">
    <text evidence="23">The sequence shown here is derived from an EMBL/GenBank/DDBJ whole genome shotgun (WGS) entry which is preliminary data.</text>
</comment>
<dbReference type="FunFam" id="1.10.287.1150:FF:000002">
    <property type="entry name" value="2-oxoglutarate dehydrogenase E1 component"/>
    <property type="match status" value="1"/>
</dbReference>
<dbReference type="Gene3D" id="3.40.50.970">
    <property type="match status" value="1"/>
</dbReference>
<sequence>TPTLIGIPKTPHKVRRSRFLRIPTGFIFSIHHPACNLNRFAMPAFHGQAPLCLSQALRSVTRGSISPIPRSYLRPSFAPRSLSTSPWLLEEYTVKVPPMAESISEGTLSQFLKAVGEHVEMDEEIATIETDKIDVSVNAPKAGVLTKLLVQEGDVVTLEQGLAILDTDGTPSPDAQSKPFASFSAPIEGEKPPPTTEGAASNATQNASSVSTPQTTAPPPTLKKQENVVPVSSPSQSVQRVASPAYNTSDGRPKPPRLERVEKLSRMRKTIATRLKESQNRCASLTTVQRVDMSALMDWRAKYKESVAKVHDVRLGYMGAFAKATSLAAQQVPQVNASIDTDREIITYRDYVDISIAVSTPKGLVTPVIRNCESKSIIELERDVGAMATKARDGKLTMADLEGGNYSISNPGIFGSMFGTPLINYPQAAVFNMNSIKEDVVAINGKVEIRPMMYITITYDHRLIDGREAVTFLNLVKGYIEDPSPAAEAQVLTYERSENVIPEGGSSRYLDEMYQEWVKSPGSVHESWQEYFQAVGQGTRYSTEPQSALQSHVFLGQQSEEVLDHLKVQQIVRAYQSRGHYLAKTDPLGIRKDAEMIRPDAPRSEAPNELNFSYYGFTEADLDRHFNLGPGILPRFANETRKSMTLREIIATCENIYCGSYGVEYLHIPDRAKCEWLRNRLEVPRAINFTSEQKENILDSLLLGTTFERFLAAKFPNEKRFGLDGAESLAPAVKTIIDHCADVHGVESIILGSCHRGRLTMLGTVYGKPRENLFAEFAGRMRSDVLPGMAGDVKYHLGHDGECVTPEGRKVSLSLLANPSHLEAVDPVATGKAYATQAMKHDVDKRRVMCLALHGDAAFAGQGVVYETLGLSRLPAYDVGGTIRLIVNNQIGFTTDVHCSRSTSYASDISKFVNAPIFHVNADDVEAVAFLAEVAADWRAEFQTDVVIDLVCYRKFGHNELDQPSFTQPLMYQRVMDQTPSLEQYIEKLVGEGTFSRELIEDKKTKVWDKLQAEYEKSKNVISERHDLPQAWKDLESGPANDDQRTAVDESQLRTIMTSMTTIPDGFQPHNGVSRVIATRQKSFESNTVDWSMAEALAFGTLCLEGNAVRVTGQDVQRGTFSQRHAVWHDQPSGKFWTPLNHMSDQQAKLTIENSPLSEFGALGFEYGITLADPQSLVMWEAQFGDFANNTQVMLDNFIASGESKWLDRSGVVLSLPHGYDGQGAEHSSARLERFLMLGDDDGRSWPLDLESTARHANIEIVSMTTPANYFHVLRRQLRRDYRKPLIVFFSKSLLRHPLVRSEVSELTGSSAFKPVLSDPDHDITIDKSEDIARVIYCSGQVYFALKKRREALGLKDVAITRIEQLHPFPWAEVKENLESYPNAKSVVWAQEEHYNGGAWHYMRDRLDTVIRQLERQAITSLRYAGRGPSASTATGLKKLHASEEDALLNEAFASL</sequence>
<dbReference type="NCBIfam" id="NF008907">
    <property type="entry name" value="PRK12270.1"/>
    <property type="match status" value="1"/>
</dbReference>
<evidence type="ECO:0000256" key="15">
    <source>
        <dbReference type="ARBA" id="ARBA00023268"/>
    </source>
</evidence>
<dbReference type="Pfam" id="PF00198">
    <property type="entry name" value="2-oxoacid_dh"/>
    <property type="match status" value="1"/>
</dbReference>
<dbReference type="SMART" id="SM00861">
    <property type="entry name" value="Transket_pyr"/>
    <property type="match status" value="1"/>
</dbReference>
<dbReference type="InterPro" id="IPR011053">
    <property type="entry name" value="Single_hybrid_motif"/>
</dbReference>
<dbReference type="OrthoDB" id="413077at2759"/>
<evidence type="ECO:0000256" key="4">
    <source>
        <dbReference type="ARBA" id="ARBA00004813"/>
    </source>
</evidence>
<evidence type="ECO:0000256" key="13">
    <source>
        <dbReference type="ARBA" id="ARBA00023052"/>
    </source>
</evidence>
<dbReference type="Gene3D" id="1.10.287.1150">
    <property type="entry name" value="TPP helical domain"/>
    <property type="match status" value="1"/>
</dbReference>
<dbReference type="InterPro" id="IPR011603">
    <property type="entry name" value="2oxoglutarate_DH_E1"/>
</dbReference>
<dbReference type="Gene3D" id="2.40.50.100">
    <property type="match status" value="1"/>
</dbReference>
<organism evidence="23 24">
    <name type="scientific">Clonostachys rhizophaga</name>
    <dbReference type="NCBI Taxonomy" id="160324"/>
    <lineage>
        <taxon>Eukaryota</taxon>
        <taxon>Fungi</taxon>
        <taxon>Dikarya</taxon>
        <taxon>Ascomycota</taxon>
        <taxon>Pezizomycotina</taxon>
        <taxon>Sordariomycetes</taxon>
        <taxon>Hypocreomycetidae</taxon>
        <taxon>Hypocreales</taxon>
        <taxon>Bionectriaceae</taxon>
        <taxon>Clonostachys</taxon>
    </lineage>
</organism>
<dbReference type="PROSITE" id="PS50968">
    <property type="entry name" value="BIOTINYL_LIPOYL"/>
    <property type="match status" value="1"/>
</dbReference>
<feature type="non-terminal residue" evidence="23">
    <location>
        <position position="1"/>
    </location>
</feature>
<dbReference type="Proteomes" id="UP000696573">
    <property type="component" value="Unassembled WGS sequence"/>
</dbReference>
<evidence type="ECO:0000256" key="3">
    <source>
        <dbReference type="ARBA" id="ARBA00004305"/>
    </source>
</evidence>
<proteinExistence type="inferred from homology"/>
<comment type="function">
    <text evidence="16">The 2-oxoglutarate dehydrogenase complex catalyzes the overall conversion of 2-oxoglutarate to succinyl-CoA and CO(2). It contains multiple copies of three enzymatic components: 2-oxoglutarate dehydrogenase (E1), dihydrolipoamide succinyltransferase (E2) and lipoamide dehydrogenase (E3).</text>
</comment>
<feature type="compositionally biased region" description="Polar residues" evidence="21">
    <location>
        <begin position="198"/>
        <end position="215"/>
    </location>
</feature>
<dbReference type="Pfam" id="PF00364">
    <property type="entry name" value="Biotin_lipoyl"/>
    <property type="match status" value="1"/>
</dbReference>
<dbReference type="Gene3D" id="3.40.50.11610">
    <property type="entry name" value="Multifunctional 2-oxoglutarate metabolism enzyme, C-terminal domain"/>
    <property type="match status" value="1"/>
</dbReference>
<evidence type="ECO:0000256" key="10">
    <source>
        <dbReference type="ARBA" id="ARBA00022842"/>
    </source>
</evidence>
<feature type="non-terminal residue" evidence="23">
    <location>
        <position position="1456"/>
    </location>
</feature>
<evidence type="ECO:0000256" key="14">
    <source>
        <dbReference type="ARBA" id="ARBA00023128"/>
    </source>
</evidence>
<dbReference type="NCBIfam" id="TIGR01347">
    <property type="entry name" value="sucB"/>
    <property type="match status" value="1"/>
</dbReference>
<comment type="catalytic activity">
    <reaction evidence="20">
        <text>N(6)-[(R)-dihydrolipoyl]-L-lysyl-[protein] + succinyl-CoA = N(6)-[(R)-S(8)-succinyldihydrolipoyl]-L-lysyl-[protein] + CoA</text>
        <dbReference type="Rhea" id="RHEA:15213"/>
        <dbReference type="Rhea" id="RHEA-COMP:10475"/>
        <dbReference type="Rhea" id="RHEA-COMP:20092"/>
        <dbReference type="ChEBI" id="CHEBI:57287"/>
        <dbReference type="ChEBI" id="CHEBI:57292"/>
        <dbReference type="ChEBI" id="CHEBI:83100"/>
        <dbReference type="ChEBI" id="CHEBI:83120"/>
        <dbReference type="EC" id="2.3.1.61"/>
    </reaction>
</comment>
<gene>
    <name evidence="23" type="ORF">CRHIZ90672A_00010655</name>
</gene>
<keyword evidence="11" id="KW-0809">Transit peptide</keyword>
<keyword evidence="24" id="KW-1185">Reference proteome</keyword>
<evidence type="ECO:0000256" key="5">
    <source>
        <dbReference type="ARBA" id="ARBA00006936"/>
    </source>
</evidence>
<evidence type="ECO:0000256" key="6">
    <source>
        <dbReference type="ARBA" id="ARBA00007317"/>
    </source>
</evidence>
<dbReference type="InterPro" id="IPR000089">
    <property type="entry name" value="Biotin_lipoyl"/>
</dbReference>
<evidence type="ECO:0000256" key="9">
    <source>
        <dbReference type="ARBA" id="ARBA00022823"/>
    </source>
</evidence>
<evidence type="ECO:0000256" key="2">
    <source>
        <dbReference type="ARBA" id="ARBA00001964"/>
    </source>
</evidence>
<keyword evidence="12" id="KW-0560">Oxidoreductase</keyword>
<keyword evidence="9" id="KW-0450">Lipoyl</keyword>
<comment type="cofactor">
    <cofactor evidence="2">
        <name>thiamine diphosphate</name>
        <dbReference type="ChEBI" id="CHEBI:58937"/>
    </cofactor>
</comment>
<evidence type="ECO:0000256" key="19">
    <source>
        <dbReference type="ARBA" id="ARBA00051911"/>
    </source>
</evidence>
<keyword evidence="10" id="KW-0460">Magnesium</keyword>
<feature type="region of interest" description="Disordered" evidence="21">
    <location>
        <begin position="167"/>
        <end position="257"/>
    </location>
</feature>
<keyword evidence="14" id="KW-0496">Mitochondrion</keyword>
<dbReference type="NCBIfam" id="NF006914">
    <property type="entry name" value="PRK09404.1"/>
    <property type="match status" value="1"/>
</dbReference>
<dbReference type="EC" id="1.2.4.2" evidence="7"/>
<keyword evidence="15" id="KW-0511">Multifunctional enzyme</keyword>
<evidence type="ECO:0000313" key="24">
    <source>
        <dbReference type="Proteomes" id="UP000696573"/>
    </source>
</evidence>
<dbReference type="InterPro" id="IPR003016">
    <property type="entry name" value="2-oxoA_DH_lipoyl-BS"/>
</dbReference>
<dbReference type="SUPFAM" id="SSF52777">
    <property type="entry name" value="CoA-dependent acyltransferases"/>
    <property type="match status" value="1"/>
</dbReference>
<dbReference type="FunFam" id="3.40.50.12470:FF:000003">
    <property type="entry name" value="2-oxoglutarate dehydrogenase E1 component"/>
    <property type="match status" value="1"/>
</dbReference>
<evidence type="ECO:0000256" key="16">
    <source>
        <dbReference type="ARBA" id="ARBA00037426"/>
    </source>
</evidence>
<dbReference type="SUPFAM" id="SSF52518">
    <property type="entry name" value="Thiamin diphosphate-binding fold (THDP-binding)"/>
    <property type="match status" value="2"/>
</dbReference>
<dbReference type="InterPro" id="IPR029061">
    <property type="entry name" value="THDP-binding"/>
</dbReference>
<dbReference type="CDD" id="cd02016">
    <property type="entry name" value="TPP_E1_OGDC_like"/>
    <property type="match status" value="1"/>
</dbReference>
<accession>A0A9N9VU40</accession>
<evidence type="ECO:0000256" key="20">
    <source>
        <dbReference type="ARBA" id="ARBA00052761"/>
    </source>
</evidence>
<keyword evidence="8" id="KW-0479">Metal-binding</keyword>
<dbReference type="Pfam" id="PF00676">
    <property type="entry name" value="E1_dh"/>
    <property type="match status" value="1"/>
</dbReference>
<dbReference type="NCBIfam" id="TIGR00239">
    <property type="entry name" value="2oxo_dh_E1"/>
    <property type="match status" value="1"/>
</dbReference>
<comment type="subcellular location">
    <subcellularLocation>
        <location evidence="3">Mitochondrion matrix</location>
    </subcellularLocation>
</comment>
<dbReference type="InterPro" id="IPR005475">
    <property type="entry name" value="Transketolase-like_Pyr-bd"/>
</dbReference>
<dbReference type="PANTHER" id="PTHR23152">
    <property type="entry name" value="2-OXOGLUTARATE DEHYDROGENASE"/>
    <property type="match status" value="1"/>
</dbReference>